<dbReference type="Proteomes" id="UP000267798">
    <property type="component" value="Unassembled WGS sequence"/>
</dbReference>
<keyword evidence="2" id="KW-1185">Reference proteome</keyword>
<dbReference type="EMBL" id="QXQB01000001">
    <property type="protein sequence ID" value="RJX41083.1"/>
    <property type="molecule type" value="Genomic_DNA"/>
</dbReference>
<protein>
    <submittedName>
        <fullName evidence="1">Uncharacterized protein</fullName>
    </submittedName>
</protein>
<proteinExistence type="predicted"/>
<sequence>MIHGIMNRLEFCYMNSSMAMQFAYKDVNRLKEHVGYCQECRKEIFCRDGFLDGVVQEDTSIRCFDCSMPKQDDPDSKD</sequence>
<organism evidence="1 2">
    <name type="scientific">Paenibacillus pinisoli</name>
    <dbReference type="NCBI Taxonomy" id="1276110"/>
    <lineage>
        <taxon>Bacteria</taxon>
        <taxon>Bacillati</taxon>
        <taxon>Bacillota</taxon>
        <taxon>Bacilli</taxon>
        <taxon>Bacillales</taxon>
        <taxon>Paenibacillaceae</taxon>
        <taxon>Paenibacillus</taxon>
    </lineage>
</organism>
<name>A0A3A6Q0M6_9BACL</name>
<evidence type="ECO:0000313" key="1">
    <source>
        <dbReference type="EMBL" id="RJX41083.1"/>
    </source>
</evidence>
<evidence type="ECO:0000313" key="2">
    <source>
        <dbReference type="Proteomes" id="UP000267798"/>
    </source>
</evidence>
<accession>A0A3A6Q0M6</accession>
<reference evidence="1 2" key="1">
    <citation type="submission" date="2018-09" db="EMBL/GenBank/DDBJ databases">
        <title>Paenibacillus aracenensis nov. sp. isolated from a cave in southern Spain.</title>
        <authorList>
            <person name="Jurado V."/>
            <person name="Gutierrez-Patricio S."/>
            <person name="Gonzalez-Pimentel J.L."/>
            <person name="Miller A.Z."/>
            <person name="Laiz L."/>
            <person name="Saiz-Jimenez C."/>
        </authorList>
    </citation>
    <scope>NUCLEOTIDE SEQUENCE [LARGE SCALE GENOMIC DNA]</scope>
    <source>
        <strain evidence="1 2">JCM 19203</strain>
    </source>
</reference>
<dbReference type="AlphaFoldDB" id="A0A3A6Q0M6"/>
<comment type="caution">
    <text evidence="1">The sequence shown here is derived from an EMBL/GenBank/DDBJ whole genome shotgun (WGS) entry which is preliminary data.</text>
</comment>
<gene>
    <name evidence="1" type="ORF">D3P09_03495</name>
</gene>